<dbReference type="Gene3D" id="4.10.280.10">
    <property type="entry name" value="Helix-loop-helix DNA-binding domain"/>
    <property type="match status" value="1"/>
</dbReference>
<evidence type="ECO:0000259" key="6">
    <source>
        <dbReference type="PROSITE" id="PS50888"/>
    </source>
</evidence>
<reference evidence="8 9" key="1">
    <citation type="journal article" date="2007" name="Science">
        <title>Sea anemone genome reveals ancestral eumetazoan gene repertoire and genomic organization.</title>
        <authorList>
            <person name="Putnam N.H."/>
            <person name="Srivastava M."/>
            <person name="Hellsten U."/>
            <person name="Dirks B."/>
            <person name="Chapman J."/>
            <person name="Salamov A."/>
            <person name="Terry A."/>
            <person name="Shapiro H."/>
            <person name="Lindquist E."/>
            <person name="Kapitonov V.V."/>
            <person name="Jurka J."/>
            <person name="Genikhovich G."/>
            <person name="Grigoriev I.V."/>
            <person name="Lucas S.M."/>
            <person name="Steele R.E."/>
            <person name="Finnerty J.R."/>
            <person name="Technau U."/>
            <person name="Martindale M.Q."/>
            <person name="Rokhsar D.S."/>
        </authorList>
    </citation>
    <scope>NUCLEOTIDE SEQUENCE [LARGE SCALE GENOMIC DNA]</scope>
    <source>
        <strain evidence="9">CH2 X CH6</strain>
    </source>
</reference>
<evidence type="ECO:0000256" key="1">
    <source>
        <dbReference type="ARBA" id="ARBA00004123"/>
    </source>
</evidence>
<evidence type="ECO:0000256" key="5">
    <source>
        <dbReference type="SAM" id="MobiDB-lite"/>
    </source>
</evidence>
<comment type="subcellular location">
    <subcellularLocation>
        <location evidence="1">Nucleus</location>
    </subcellularLocation>
</comment>
<dbReference type="SUPFAM" id="SSF47459">
    <property type="entry name" value="HLH, helix-loop-helix DNA-binding domain"/>
    <property type="match status" value="1"/>
</dbReference>
<dbReference type="SMART" id="SM00511">
    <property type="entry name" value="ORANGE"/>
    <property type="match status" value="1"/>
</dbReference>
<gene>
    <name evidence="8" type="ORF">NEMVEDRAFT_v1g202232</name>
</gene>
<dbReference type="GO" id="GO:0000978">
    <property type="term" value="F:RNA polymerase II cis-regulatory region sequence-specific DNA binding"/>
    <property type="evidence" value="ECO:0000318"/>
    <property type="project" value="GO_Central"/>
</dbReference>
<dbReference type="CDD" id="cd11459">
    <property type="entry name" value="bHLH-O_HES1_4"/>
    <property type="match status" value="1"/>
</dbReference>
<dbReference type="Gene3D" id="6.10.250.980">
    <property type="match status" value="1"/>
</dbReference>
<dbReference type="OMA" id="FNECALE"/>
<dbReference type="PROSITE" id="PS51054">
    <property type="entry name" value="ORANGE"/>
    <property type="match status" value="1"/>
</dbReference>
<dbReference type="InterPro" id="IPR050370">
    <property type="entry name" value="HES_HEY"/>
</dbReference>
<organism evidence="8 9">
    <name type="scientific">Nematostella vectensis</name>
    <name type="common">Starlet sea anemone</name>
    <dbReference type="NCBI Taxonomy" id="45351"/>
    <lineage>
        <taxon>Eukaryota</taxon>
        <taxon>Metazoa</taxon>
        <taxon>Cnidaria</taxon>
        <taxon>Anthozoa</taxon>
        <taxon>Hexacorallia</taxon>
        <taxon>Actiniaria</taxon>
        <taxon>Edwardsiidae</taxon>
        <taxon>Nematostella</taxon>
    </lineage>
</organism>
<dbReference type="SUPFAM" id="SSF158457">
    <property type="entry name" value="Orange domain-like"/>
    <property type="match status" value="1"/>
</dbReference>
<evidence type="ECO:0000256" key="3">
    <source>
        <dbReference type="ARBA" id="ARBA00023163"/>
    </source>
</evidence>
<dbReference type="InterPro" id="IPR036638">
    <property type="entry name" value="HLH_DNA-bd_sf"/>
</dbReference>
<dbReference type="HOGENOM" id="CLU_068550_1_0_1"/>
<dbReference type="SMART" id="SM00353">
    <property type="entry name" value="HLH"/>
    <property type="match status" value="1"/>
</dbReference>
<feature type="domain" description="Orange" evidence="7">
    <location>
        <begin position="94"/>
        <end position="127"/>
    </location>
</feature>
<dbReference type="GO" id="GO:0000981">
    <property type="term" value="F:DNA-binding transcription factor activity, RNA polymerase II-specific"/>
    <property type="evidence" value="ECO:0000318"/>
    <property type="project" value="GO_Central"/>
</dbReference>
<dbReference type="STRING" id="45351.A7RU73"/>
<dbReference type="Proteomes" id="UP000001593">
    <property type="component" value="Unassembled WGS sequence"/>
</dbReference>
<dbReference type="InterPro" id="IPR011598">
    <property type="entry name" value="bHLH_dom"/>
</dbReference>
<dbReference type="GO" id="GO:0009952">
    <property type="term" value="P:anterior/posterior pattern specification"/>
    <property type="evidence" value="ECO:0000318"/>
    <property type="project" value="GO_Central"/>
</dbReference>
<dbReference type="InterPro" id="IPR003650">
    <property type="entry name" value="Orange_dom"/>
</dbReference>
<evidence type="ECO:0000259" key="7">
    <source>
        <dbReference type="PROSITE" id="PS51054"/>
    </source>
</evidence>
<keyword evidence="2" id="KW-0805">Transcription regulation</keyword>
<dbReference type="GO" id="GO:0006357">
    <property type="term" value="P:regulation of transcription by RNA polymerase II"/>
    <property type="evidence" value="ECO:0000318"/>
    <property type="project" value="GO_Central"/>
</dbReference>
<evidence type="ECO:0000256" key="2">
    <source>
        <dbReference type="ARBA" id="ARBA00023015"/>
    </source>
</evidence>
<dbReference type="eggNOG" id="KOG4304">
    <property type="taxonomic scope" value="Eukaryota"/>
</dbReference>
<dbReference type="Pfam" id="PF00010">
    <property type="entry name" value="HLH"/>
    <property type="match status" value="1"/>
</dbReference>
<evidence type="ECO:0000313" key="8">
    <source>
        <dbReference type="EMBL" id="EDO45031.1"/>
    </source>
</evidence>
<dbReference type="FunFam" id="4.10.280.10:FF:000197">
    <property type="entry name" value="Predicted protein"/>
    <property type="match status" value="1"/>
</dbReference>
<proteinExistence type="predicted"/>
<dbReference type="GO" id="GO:0005634">
    <property type="term" value="C:nucleus"/>
    <property type="evidence" value="ECO:0000318"/>
    <property type="project" value="GO_Central"/>
</dbReference>
<dbReference type="AlphaFoldDB" id="A7RU73"/>
<keyword evidence="9" id="KW-1185">Reference proteome</keyword>
<dbReference type="FunCoup" id="A7RU73">
    <property type="interactions" value="233"/>
</dbReference>
<feature type="domain" description="BHLH" evidence="6">
    <location>
        <begin position="17"/>
        <end position="74"/>
    </location>
</feature>
<dbReference type="EMBL" id="DS469539">
    <property type="protein sequence ID" value="EDO45031.1"/>
    <property type="molecule type" value="Genomic_DNA"/>
</dbReference>
<dbReference type="GO" id="GO:0046983">
    <property type="term" value="F:protein dimerization activity"/>
    <property type="evidence" value="ECO:0007669"/>
    <property type="project" value="InterPro"/>
</dbReference>
<accession>A7RU73</accession>
<evidence type="ECO:0000256" key="4">
    <source>
        <dbReference type="ARBA" id="ARBA00023242"/>
    </source>
</evidence>
<feature type="region of interest" description="Disordered" evidence="5">
    <location>
        <begin position="1"/>
        <end position="28"/>
    </location>
</feature>
<dbReference type="OrthoDB" id="6085656at2759"/>
<name>A7RU73_NEMVE</name>
<dbReference type="PANTHER" id="PTHR10985">
    <property type="entry name" value="BASIC HELIX-LOOP-HELIX TRANSCRIPTION FACTOR, HES-RELATED"/>
    <property type="match status" value="1"/>
</dbReference>
<dbReference type="Pfam" id="PF07527">
    <property type="entry name" value="Hairy_orange"/>
    <property type="match status" value="1"/>
</dbReference>
<dbReference type="KEGG" id="nve:5516994"/>
<keyword evidence="3" id="KW-0804">Transcription</keyword>
<dbReference type="InParanoid" id="A7RU73"/>
<dbReference type="PhylomeDB" id="A7RU73"/>
<protein>
    <submittedName>
        <fullName evidence="8">Uncharacterized protein</fullName>
    </submittedName>
</protein>
<sequence>MGMENSNEIPQLEESVGRKSSKPMMEKRRRARINQSLNELKILILEAMKKDTSCYSKLEKADILEMTVKYLRAMKTTQQLTGIVPSDPSSVAQYRAGFNECALEVTRYFMANDNVDLQMKTRILSHLASVCRPCEQQQVPHNPRVPVQHPILPPAVSHSGSAHQTSSTVSKATELQNVFVGPTQFQIVPGQLANGRLAAVLVPSPASGPGVSSMPQLLPMFSKPPTDFQSLPGYHLTTSHGGRGQGVDNVWRPW</sequence>
<evidence type="ECO:0000313" key="9">
    <source>
        <dbReference type="Proteomes" id="UP000001593"/>
    </source>
</evidence>
<dbReference type="PROSITE" id="PS50888">
    <property type="entry name" value="BHLH"/>
    <property type="match status" value="1"/>
</dbReference>
<keyword evidence="4" id="KW-0539">Nucleus</keyword>
<dbReference type="GO" id="GO:0050767">
    <property type="term" value="P:regulation of neurogenesis"/>
    <property type="evidence" value="ECO:0000318"/>
    <property type="project" value="GO_Central"/>
</dbReference>